<reference evidence="3" key="1">
    <citation type="journal article" date="2015" name="Proc. Natl. Acad. Sci. U.S.A.">
        <title>Genome sequence of the Asian Tiger mosquito, Aedes albopictus, reveals insights into its biology, genetics, and evolution.</title>
        <authorList>
            <person name="Chen X.G."/>
            <person name="Jiang X."/>
            <person name="Gu J."/>
            <person name="Xu M."/>
            <person name="Wu Y."/>
            <person name="Deng Y."/>
            <person name="Zhang C."/>
            <person name="Bonizzoni M."/>
            <person name="Dermauw W."/>
            <person name="Vontas J."/>
            <person name="Armbruster P."/>
            <person name="Huang X."/>
            <person name="Yang Y."/>
            <person name="Zhang H."/>
            <person name="He W."/>
            <person name="Peng H."/>
            <person name="Liu Y."/>
            <person name="Wu K."/>
            <person name="Chen J."/>
            <person name="Lirakis M."/>
            <person name="Topalis P."/>
            <person name="Van Leeuwen T."/>
            <person name="Hall A.B."/>
            <person name="Jiang X."/>
            <person name="Thorpe C."/>
            <person name="Mueller R.L."/>
            <person name="Sun C."/>
            <person name="Waterhouse R.M."/>
            <person name="Yan G."/>
            <person name="Tu Z.J."/>
            <person name="Fang X."/>
            <person name="James A.A."/>
        </authorList>
    </citation>
    <scope>NUCLEOTIDE SEQUENCE [LARGE SCALE GENOMIC DNA]</scope>
    <source>
        <strain evidence="3">Foshan</strain>
    </source>
</reference>
<dbReference type="EnsemblMetazoa" id="AALFPA23_013777.R19989">
    <property type="protein sequence ID" value="AALFPA23_013777.P19989"/>
    <property type="gene ID" value="AALFPA23_013777"/>
</dbReference>
<dbReference type="RefSeq" id="XP_062708242.1">
    <property type="nucleotide sequence ID" value="XM_062852258.1"/>
</dbReference>
<evidence type="ECO:0008006" key="4">
    <source>
        <dbReference type="Google" id="ProtNLM"/>
    </source>
</evidence>
<protein>
    <recommendedName>
        <fullName evidence="4">Secreted protein</fullName>
    </recommendedName>
</protein>
<organism evidence="2 3">
    <name type="scientific">Aedes albopictus</name>
    <name type="common">Asian tiger mosquito</name>
    <name type="synonym">Stegomyia albopicta</name>
    <dbReference type="NCBI Taxonomy" id="7160"/>
    <lineage>
        <taxon>Eukaryota</taxon>
        <taxon>Metazoa</taxon>
        <taxon>Ecdysozoa</taxon>
        <taxon>Arthropoda</taxon>
        <taxon>Hexapoda</taxon>
        <taxon>Insecta</taxon>
        <taxon>Pterygota</taxon>
        <taxon>Neoptera</taxon>
        <taxon>Endopterygota</taxon>
        <taxon>Diptera</taxon>
        <taxon>Nematocera</taxon>
        <taxon>Culicoidea</taxon>
        <taxon>Culicidae</taxon>
        <taxon>Culicinae</taxon>
        <taxon>Aedini</taxon>
        <taxon>Aedes</taxon>
        <taxon>Stegomyia</taxon>
    </lineage>
</organism>
<evidence type="ECO:0000313" key="2">
    <source>
        <dbReference type="EnsemblMetazoa" id="AALFPA23_013777.P19989"/>
    </source>
</evidence>
<dbReference type="Proteomes" id="UP000069940">
    <property type="component" value="Unassembled WGS sequence"/>
</dbReference>
<sequence length="126" mass="13651">MDQMFMVRPTVKPLPMLHQLDDDSPPHELERMSSNESTGSAPSSPTSSVATPVVASTVEVHPVVIRKTPKFPSRARHLAIRRKKVCHHQNGDNNGELQGNDFEDADGSGGPGDICYCDKTGDVDDG</sequence>
<reference evidence="2" key="2">
    <citation type="submission" date="2025-05" db="UniProtKB">
        <authorList>
            <consortium name="EnsemblMetazoa"/>
        </authorList>
    </citation>
    <scope>IDENTIFICATION</scope>
    <source>
        <strain evidence="2">Foshan</strain>
    </source>
</reference>
<proteinExistence type="predicted"/>
<evidence type="ECO:0000313" key="3">
    <source>
        <dbReference type="Proteomes" id="UP000069940"/>
    </source>
</evidence>
<name>A0ABM1Z0C2_AEDAL</name>
<keyword evidence="3" id="KW-1185">Reference proteome</keyword>
<feature type="region of interest" description="Disordered" evidence="1">
    <location>
        <begin position="84"/>
        <end position="126"/>
    </location>
</feature>
<evidence type="ECO:0000256" key="1">
    <source>
        <dbReference type="SAM" id="MobiDB-lite"/>
    </source>
</evidence>
<dbReference type="GeneID" id="134288201"/>
<feature type="compositionally biased region" description="Basic and acidic residues" evidence="1">
    <location>
        <begin position="19"/>
        <end position="33"/>
    </location>
</feature>
<accession>A0ABM1Z0C2</accession>
<feature type="region of interest" description="Disordered" evidence="1">
    <location>
        <begin position="1"/>
        <end position="50"/>
    </location>
</feature>
<feature type="compositionally biased region" description="Low complexity" evidence="1">
    <location>
        <begin position="37"/>
        <end position="50"/>
    </location>
</feature>